<organism evidence="1 2">
    <name type="scientific">Solibacillus isronensis B3W22</name>
    <dbReference type="NCBI Taxonomy" id="1224748"/>
    <lineage>
        <taxon>Bacteria</taxon>
        <taxon>Bacillati</taxon>
        <taxon>Bacillota</taxon>
        <taxon>Bacilli</taxon>
        <taxon>Bacillales</taxon>
        <taxon>Caryophanaceae</taxon>
        <taxon>Solibacillus</taxon>
    </lineage>
</organism>
<dbReference type="RefSeq" id="WP_008407865.1">
    <property type="nucleotide sequence ID" value="NZ_AMCK01000020.1"/>
</dbReference>
<comment type="caution">
    <text evidence="1">The sequence shown here is derived from an EMBL/GenBank/DDBJ whole genome shotgun (WGS) entry which is preliminary data.</text>
</comment>
<dbReference type="EMBL" id="AMCK01000020">
    <property type="protein sequence ID" value="EKB44046.1"/>
    <property type="molecule type" value="Genomic_DNA"/>
</dbReference>
<dbReference type="Proteomes" id="UP000004738">
    <property type="component" value="Unassembled WGS sequence"/>
</dbReference>
<dbReference type="PATRIC" id="fig|1224748.3.peg.3106"/>
<gene>
    <name evidence="1" type="ORF">B857_03132</name>
</gene>
<reference evidence="1 2" key="1">
    <citation type="journal article" date="2012" name="J. Bacteriol.">
        <title>Draft Genome Sequence of Bacillus isronensis Strain B3W22, Isolated from the Upper Atmosphere.</title>
        <authorList>
            <person name="Shivaji S."/>
            <person name="Ara S."/>
            <person name="Singh S.K."/>
            <person name="Bandi S."/>
            <person name="Singh A."/>
            <person name="Pinnaka A.K."/>
        </authorList>
    </citation>
    <scope>NUCLEOTIDE SEQUENCE [LARGE SCALE GENOMIC DNA]</scope>
    <source>
        <strain evidence="1 2">B3W22</strain>
    </source>
</reference>
<evidence type="ECO:0000313" key="2">
    <source>
        <dbReference type="Proteomes" id="UP000004738"/>
    </source>
</evidence>
<dbReference type="PROSITE" id="PS51257">
    <property type="entry name" value="PROKAR_LIPOPROTEIN"/>
    <property type="match status" value="1"/>
</dbReference>
<keyword evidence="2" id="KW-1185">Reference proteome</keyword>
<evidence type="ECO:0008006" key="3">
    <source>
        <dbReference type="Google" id="ProtNLM"/>
    </source>
</evidence>
<proteinExistence type="predicted"/>
<accession>K1KNC8</accession>
<evidence type="ECO:0000313" key="1">
    <source>
        <dbReference type="EMBL" id="EKB44046.1"/>
    </source>
</evidence>
<dbReference type="AlphaFoldDB" id="K1KNC8"/>
<name>K1KNC8_9BACL</name>
<sequence length="124" mass="13370">MNFGKVGFLVILLGISLLSACGQKTVIFSGEGENWRVQIEYEHRGEDIKKTGYIKYIGTEPIPKEIEYSFTVVSSSGKGAIGSDGVMSLGISECSPCTSPSEDSEIVGLIKWNNQSETVTITGE</sequence>
<protein>
    <recommendedName>
        <fullName evidence="3">Lipoprotein</fullName>
    </recommendedName>
</protein>